<evidence type="ECO:0000313" key="3">
    <source>
        <dbReference type="Proteomes" id="UP000604046"/>
    </source>
</evidence>
<accession>A0A812PQI6</accession>
<name>A0A812PQI6_9DINO</name>
<keyword evidence="3" id="KW-1185">Reference proteome</keyword>
<dbReference type="SUPFAM" id="SSF51735">
    <property type="entry name" value="NAD(P)-binding Rossmann-fold domains"/>
    <property type="match status" value="1"/>
</dbReference>
<dbReference type="Proteomes" id="UP000604046">
    <property type="component" value="Unassembled WGS sequence"/>
</dbReference>
<dbReference type="InterPro" id="IPR036291">
    <property type="entry name" value="NAD(P)-bd_dom_sf"/>
</dbReference>
<sequence>MAAPADACCGGKKMLELPRWAVVGRGSNQFVVQLLARLKALGKEVSHVDPSSGAEPGIPKALADVKEPLDAVNLCANPKIGATVIDDMHKLGVKNVFVQPGAEAPELKERCEELGITWHEGCVLIESGAPGH</sequence>
<dbReference type="Gene3D" id="3.40.50.720">
    <property type="entry name" value="NAD(P)-binding Rossmann-like Domain"/>
    <property type="match status" value="1"/>
</dbReference>
<dbReference type="OrthoDB" id="5138418at2759"/>
<protein>
    <recommendedName>
        <fullName evidence="1">CoA-binding domain-containing protein</fullName>
    </recommendedName>
</protein>
<evidence type="ECO:0000313" key="2">
    <source>
        <dbReference type="EMBL" id="CAE7342881.1"/>
    </source>
</evidence>
<dbReference type="InterPro" id="IPR003781">
    <property type="entry name" value="CoA-bd"/>
</dbReference>
<organism evidence="2 3">
    <name type="scientific">Symbiodinium natans</name>
    <dbReference type="NCBI Taxonomy" id="878477"/>
    <lineage>
        <taxon>Eukaryota</taxon>
        <taxon>Sar</taxon>
        <taxon>Alveolata</taxon>
        <taxon>Dinophyceae</taxon>
        <taxon>Suessiales</taxon>
        <taxon>Symbiodiniaceae</taxon>
        <taxon>Symbiodinium</taxon>
    </lineage>
</organism>
<reference evidence="2" key="1">
    <citation type="submission" date="2021-02" db="EMBL/GenBank/DDBJ databases">
        <authorList>
            <person name="Dougan E. K."/>
            <person name="Rhodes N."/>
            <person name="Thang M."/>
            <person name="Chan C."/>
        </authorList>
    </citation>
    <scope>NUCLEOTIDE SEQUENCE</scope>
</reference>
<evidence type="ECO:0000259" key="1">
    <source>
        <dbReference type="Pfam" id="PF13380"/>
    </source>
</evidence>
<feature type="domain" description="CoA-binding" evidence="1">
    <location>
        <begin position="19"/>
        <end position="126"/>
    </location>
</feature>
<proteinExistence type="predicted"/>
<dbReference type="EMBL" id="CAJNDS010002129">
    <property type="protein sequence ID" value="CAE7342881.1"/>
    <property type="molecule type" value="Genomic_DNA"/>
</dbReference>
<gene>
    <name evidence="2" type="ORF">SNAT2548_LOCUS17959</name>
</gene>
<comment type="caution">
    <text evidence="2">The sequence shown here is derived from an EMBL/GenBank/DDBJ whole genome shotgun (WGS) entry which is preliminary data.</text>
</comment>
<dbReference type="AlphaFoldDB" id="A0A812PQI6"/>
<dbReference type="Pfam" id="PF13380">
    <property type="entry name" value="CoA_binding_2"/>
    <property type="match status" value="1"/>
</dbReference>